<dbReference type="OrthoDB" id="9970474at2759"/>
<organism evidence="1 2">
    <name type="scientific">Cadophora malorum</name>
    <dbReference type="NCBI Taxonomy" id="108018"/>
    <lineage>
        <taxon>Eukaryota</taxon>
        <taxon>Fungi</taxon>
        <taxon>Dikarya</taxon>
        <taxon>Ascomycota</taxon>
        <taxon>Pezizomycotina</taxon>
        <taxon>Leotiomycetes</taxon>
        <taxon>Helotiales</taxon>
        <taxon>Ploettnerulaceae</taxon>
        <taxon>Cadophora</taxon>
    </lineage>
</organism>
<accession>A0A8H7WC67</accession>
<proteinExistence type="predicted"/>
<sequence length="301" mass="33108">MATTPLVVALAPWTLKGTVYSFMFYISLSSAEALQSQKPLLYSPLEAASSFSDGKLIGGLASVQIIRYTESPVGPYDEFILVPGKFQYEVEVKDKDGNIRKETRENLRVTRIYVSQAATCWNGRNNWNIPKHLADFEFKPLANNAVRISVFPLEISGSGTKRTRSSSPFFSAVYKPISYAPCFPLSTAAAKYVGLDLNLVQPPLPDGTASSEKELIGTGQWCEVMPLEWSRKTSLGWWDLKAGEVTEEDALLNNDSDGGAAGNGTGYENWWPGIGGWRIGLMMEDAMIGFPEGKRWDGPAE</sequence>
<dbReference type="Proteomes" id="UP000664132">
    <property type="component" value="Unassembled WGS sequence"/>
</dbReference>
<reference evidence="1" key="1">
    <citation type="submission" date="2021-02" db="EMBL/GenBank/DDBJ databases">
        <title>Genome sequence Cadophora malorum strain M34.</title>
        <authorList>
            <person name="Stefanovic E."/>
            <person name="Vu D."/>
            <person name="Scully C."/>
            <person name="Dijksterhuis J."/>
            <person name="Roader J."/>
            <person name="Houbraken J."/>
        </authorList>
    </citation>
    <scope>NUCLEOTIDE SEQUENCE</scope>
    <source>
        <strain evidence="1">M34</strain>
    </source>
</reference>
<dbReference type="SUPFAM" id="SSF160104">
    <property type="entry name" value="Acetoacetate decarboxylase-like"/>
    <property type="match status" value="1"/>
</dbReference>
<dbReference type="AlphaFoldDB" id="A0A8H7WC67"/>
<dbReference type="InterPro" id="IPR023375">
    <property type="entry name" value="ADC_dom_sf"/>
</dbReference>
<comment type="caution">
    <text evidence="1">The sequence shown here is derived from an EMBL/GenBank/DDBJ whole genome shotgun (WGS) entry which is preliminary data.</text>
</comment>
<name>A0A8H7WC67_9HELO</name>
<keyword evidence="2" id="KW-1185">Reference proteome</keyword>
<evidence type="ECO:0000313" key="1">
    <source>
        <dbReference type="EMBL" id="KAG4422144.1"/>
    </source>
</evidence>
<dbReference type="Gene3D" id="2.40.400.10">
    <property type="entry name" value="Acetoacetate decarboxylase-like"/>
    <property type="match status" value="1"/>
</dbReference>
<protein>
    <submittedName>
        <fullName evidence="1">Uncharacterized protein</fullName>
    </submittedName>
</protein>
<dbReference type="PANTHER" id="PTHR40518">
    <property type="entry name" value="ACETOACETATE DECARBOXYLASE"/>
    <property type="match status" value="1"/>
</dbReference>
<dbReference type="EMBL" id="JAFJYH010000054">
    <property type="protein sequence ID" value="KAG4422144.1"/>
    <property type="molecule type" value="Genomic_DNA"/>
</dbReference>
<gene>
    <name evidence="1" type="ORF">IFR04_004771</name>
</gene>
<dbReference type="PANTHER" id="PTHR40518:SF1">
    <property type="entry name" value="ACETOACETATE DECARBOXYLASE"/>
    <property type="match status" value="1"/>
</dbReference>
<evidence type="ECO:0000313" key="2">
    <source>
        <dbReference type="Proteomes" id="UP000664132"/>
    </source>
</evidence>